<organism evidence="1 2">
    <name type="scientific">Tritrichomonas foetus</name>
    <dbReference type="NCBI Taxonomy" id="1144522"/>
    <lineage>
        <taxon>Eukaryota</taxon>
        <taxon>Metamonada</taxon>
        <taxon>Parabasalia</taxon>
        <taxon>Tritrichomonadida</taxon>
        <taxon>Tritrichomonadidae</taxon>
        <taxon>Tritrichomonas</taxon>
    </lineage>
</organism>
<dbReference type="AlphaFoldDB" id="A0A1J4KTN1"/>
<dbReference type="OrthoDB" id="2111238at2759"/>
<dbReference type="RefSeq" id="XP_068367793.1">
    <property type="nucleotide sequence ID" value="XM_068514547.1"/>
</dbReference>
<name>A0A1J4KTN1_9EUKA</name>
<comment type="caution">
    <text evidence="1">The sequence shown here is derived from an EMBL/GenBank/DDBJ whole genome shotgun (WGS) entry which is preliminary data.</text>
</comment>
<reference evidence="1" key="1">
    <citation type="submission" date="2016-10" db="EMBL/GenBank/DDBJ databases">
        <authorList>
            <person name="Benchimol M."/>
            <person name="Almeida L.G."/>
            <person name="Vasconcelos A.T."/>
            <person name="Perreira-Neves A."/>
            <person name="Rosa I.A."/>
            <person name="Tasca T."/>
            <person name="Bogo M.R."/>
            <person name="de Souza W."/>
        </authorList>
    </citation>
    <scope>NUCLEOTIDE SEQUENCE [LARGE SCALE GENOMIC DNA]</scope>
    <source>
        <strain evidence="1">K</strain>
    </source>
</reference>
<evidence type="ECO:0000313" key="2">
    <source>
        <dbReference type="Proteomes" id="UP000179807"/>
    </source>
</evidence>
<keyword evidence="2" id="KW-1185">Reference proteome</keyword>
<dbReference type="GeneID" id="94849251"/>
<evidence type="ECO:0000313" key="1">
    <source>
        <dbReference type="EMBL" id="OHT14657.1"/>
    </source>
</evidence>
<gene>
    <name evidence="1" type="ORF">TRFO_42927</name>
</gene>
<protein>
    <submittedName>
        <fullName evidence="1">Uncharacterized protein</fullName>
    </submittedName>
</protein>
<proteinExistence type="predicted"/>
<dbReference type="VEuPathDB" id="TrichDB:TRFO_42927"/>
<dbReference type="EMBL" id="MLAK01000332">
    <property type="protein sequence ID" value="OHT14657.1"/>
    <property type="molecule type" value="Genomic_DNA"/>
</dbReference>
<accession>A0A1J4KTN1</accession>
<dbReference type="Proteomes" id="UP000179807">
    <property type="component" value="Unassembled WGS sequence"/>
</dbReference>
<sequence>MSELLKFIHNHLNDYKQLLKKDLKINIKEYDQYTLYIYQDHADFSNPIVQECRGIILNKDNKIVCAPFYKFGNFYEKYVPDIDWFSARVE</sequence>